<gene>
    <name evidence="1" type="ORF">LEMA_P059420.1</name>
</gene>
<dbReference type="VEuPathDB" id="FungiDB:LEMA_P059420.1"/>
<protein>
    <submittedName>
        <fullName evidence="1">Predicted protein</fullName>
    </submittedName>
</protein>
<sequence length="81" mass="9594">MTSTEREADHSPESYHFQHDRLPSWRLFILLSSQHPHLWKNTHSGHSIVRHRLWPSRQKFSTDIAELAEQDNEPITLTPKV</sequence>
<dbReference type="AlphaFoldDB" id="E4ZHS5"/>
<keyword evidence="2" id="KW-1185">Reference proteome</keyword>
<accession>E4ZHS5</accession>
<dbReference type="HOGENOM" id="CLU_2574294_0_0_1"/>
<dbReference type="EMBL" id="FP929065">
    <property type="protein sequence ID" value="CBX90908.1"/>
    <property type="molecule type" value="Genomic_DNA"/>
</dbReference>
<organism evidence="2">
    <name type="scientific">Leptosphaeria maculans (strain JN3 / isolate v23.1.3 / race Av1-4-5-6-7-8)</name>
    <name type="common">Blackleg fungus</name>
    <name type="synonym">Phoma lingam</name>
    <dbReference type="NCBI Taxonomy" id="985895"/>
    <lineage>
        <taxon>Eukaryota</taxon>
        <taxon>Fungi</taxon>
        <taxon>Dikarya</taxon>
        <taxon>Ascomycota</taxon>
        <taxon>Pezizomycotina</taxon>
        <taxon>Dothideomycetes</taxon>
        <taxon>Pleosporomycetidae</taxon>
        <taxon>Pleosporales</taxon>
        <taxon>Pleosporineae</taxon>
        <taxon>Leptosphaeriaceae</taxon>
        <taxon>Plenodomus</taxon>
        <taxon>Plenodomus lingam/Leptosphaeria maculans species complex</taxon>
    </lineage>
</organism>
<reference evidence="2" key="1">
    <citation type="journal article" date="2011" name="Nat. Commun.">
        <title>Effector diversification within compartments of the Leptosphaeria maculans genome affected by Repeat-Induced Point mutations.</title>
        <authorList>
            <person name="Rouxel T."/>
            <person name="Grandaubert J."/>
            <person name="Hane J.K."/>
            <person name="Hoede C."/>
            <person name="van de Wouw A.P."/>
            <person name="Couloux A."/>
            <person name="Dominguez V."/>
            <person name="Anthouard V."/>
            <person name="Bally P."/>
            <person name="Bourras S."/>
            <person name="Cozijnsen A.J."/>
            <person name="Ciuffetti L.M."/>
            <person name="Degrave A."/>
            <person name="Dilmaghani A."/>
            <person name="Duret L."/>
            <person name="Fudal I."/>
            <person name="Goodwin S.B."/>
            <person name="Gout L."/>
            <person name="Glaser N."/>
            <person name="Linglin J."/>
            <person name="Kema G.H.J."/>
            <person name="Lapalu N."/>
            <person name="Lawrence C.B."/>
            <person name="May K."/>
            <person name="Meyer M."/>
            <person name="Ollivier B."/>
            <person name="Poulain J."/>
            <person name="Schoch C.L."/>
            <person name="Simon A."/>
            <person name="Spatafora J.W."/>
            <person name="Stachowiak A."/>
            <person name="Turgeon B.G."/>
            <person name="Tyler B.M."/>
            <person name="Vincent D."/>
            <person name="Weissenbach J."/>
            <person name="Amselem J."/>
            <person name="Quesneville H."/>
            <person name="Oliver R.P."/>
            <person name="Wincker P."/>
            <person name="Balesdent M.-H."/>
            <person name="Howlett B.J."/>
        </authorList>
    </citation>
    <scope>NUCLEOTIDE SEQUENCE [LARGE SCALE GENOMIC DNA]</scope>
    <source>
        <strain evidence="2">JN3 / isolate v23.1.3 / race Av1-4-5-6-7-8</strain>
    </source>
</reference>
<evidence type="ECO:0000313" key="1">
    <source>
        <dbReference type="EMBL" id="CBX90908.1"/>
    </source>
</evidence>
<name>E4ZHS5_LEPMJ</name>
<proteinExistence type="predicted"/>
<dbReference type="Proteomes" id="UP000002668">
    <property type="component" value="Genome"/>
</dbReference>
<dbReference type="InParanoid" id="E4ZHS5"/>
<evidence type="ECO:0000313" key="2">
    <source>
        <dbReference type="Proteomes" id="UP000002668"/>
    </source>
</evidence>